<feature type="domain" description="GST C-terminal" evidence="3">
    <location>
        <begin position="124"/>
        <end position="270"/>
    </location>
</feature>
<dbReference type="SUPFAM" id="SSF52833">
    <property type="entry name" value="Thioredoxin-like"/>
    <property type="match status" value="1"/>
</dbReference>
<dbReference type="SFLD" id="SFLDS00019">
    <property type="entry name" value="Glutathione_Transferase_(cytos"/>
    <property type="match status" value="1"/>
</dbReference>
<dbReference type="InterPro" id="IPR036249">
    <property type="entry name" value="Thioredoxin-like_sf"/>
</dbReference>
<evidence type="ECO:0000256" key="1">
    <source>
        <dbReference type="SAM" id="Coils"/>
    </source>
</evidence>
<dbReference type="Gene3D" id="1.20.1050.10">
    <property type="match status" value="1"/>
</dbReference>
<feature type="domain" description="GST N-terminal" evidence="2">
    <location>
        <begin position="35"/>
        <end position="117"/>
    </location>
</feature>
<dbReference type="PROSITE" id="PS50405">
    <property type="entry name" value="GST_CTER"/>
    <property type="match status" value="1"/>
</dbReference>
<dbReference type="InterPro" id="IPR010987">
    <property type="entry name" value="Glutathione-S-Trfase_C-like"/>
</dbReference>
<evidence type="ECO:0000259" key="2">
    <source>
        <dbReference type="PROSITE" id="PS50404"/>
    </source>
</evidence>
<dbReference type="SUPFAM" id="SSF47616">
    <property type="entry name" value="GST C-terminal domain-like"/>
    <property type="match status" value="1"/>
</dbReference>
<evidence type="ECO:0000313" key="4">
    <source>
        <dbReference type="EMBL" id="KAK4538006.1"/>
    </source>
</evidence>
<protein>
    <recommendedName>
        <fullName evidence="6">Glutathione S-transferase</fullName>
    </recommendedName>
</protein>
<feature type="coiled-coil region" evidence="1">
    <location>
        <begin position="156"/>
        <end position="183"/>
    </location>
</feature>
<evidence type="ECO:0000313" key="5">
    <source>
        <dbReference type="Proteomes" id="UP001301350"/>
    </source>
</evidence>
<dbReference type="InterPro" id="IPR041695">
    <property type="entry name" value="GST_C_5"/>
</dbReference>
<evidence type="ECO:0000259" key="3">
    <source>
        <dbReference type="PROSITE" id="PS50405"/>
    </source>
</evidence>
<dbReference type="AlphaFoldDB" id="A0AAV9J0S5"/>
<dbReference type="EMBL" id="JANCYW010000015">
    <property type="protein sequence ID" value="KAK4538006.1"/>
    <property type="molecule type" value="Genomic_DNA"/>
</dbReference>
<evidence type="ECO:0008006" key="6">
    <source>
        <dbReference type="Google" id="ProtNLM"/>
    </source>
</evidence>
<dbReference type="InterPro" id="IPR040079">
    <property type="entry name" value="Glutathione_S-Trfase"/>
</dbReference>
<dbReference type="PANTHER" id="PTHR43968">
    <property type="match status" value="1"/>
</dbReference>
<organism evidence="4 5">
    <name type="scientific">Cyanidium caldarium</name>
    <name type="common">Red alga</name>
    <dbReference type="NCBI Taxonomy" id="2771"/>
    <lineage>
        <taxon>Eukaryota</taxon>
        <taxon>Rhodophyta</taxon>
        <taxon>Bangiophyceae</taxon>
        <taxon>Cyanidiales</taxon>
        <taxon>Cyanidiaceae</taxon>
        <taxon>Cyanidium</taxon>
    </lineage>
</organism>
<dbReference type="PANTHER" id="PTHR43968:SF6">
    <property type="entry name" value="GLUTATHIONE S-TRANSFERASE OMEGA"/>
    <property type="match status" value="1"/>
</dbReference>
<dbReference type="Pfam" id="PF13417">
    <property type="entry name" value="GST_N_3"/>
    <property type="match status" value="1"/>
</dbReference>
<dbReference type="InterPro" id="IPR004045">
    <property type="entry name" value="Glutathione_S-Trfase_N"/>
</dbReference>
<dbReference type="InterPro" id="IPR036282">
    <property type="entry name" value="Glutathione-S-Trfase_C_sf"/>
</dbReference>
<dbReference type="Gene3D" id="3.40.30.10">
    <property type="entry name" value="Glutaredoxin"/>
    <property type="match status" value="1"/>
</dbReference>
<comment type="caution">
    <text evidence="4">The sequence shown here is derived from an EMBL/GenBank/DDBJ whole genome shotgun (WGS) entry which is preliminary data.</text>
</comment>
<dbReference type="GO" id="GO:0005737">
    <property type="term" value="C:cytoplasm"/>
    <property type="evidence" value="ECO:0007669"/>
    <property type="project" value="TreeGrafter"/>
</dbReference>
<keyword evidence="5" id="KW-1185">Reference proteome</keyword>
<sequence length="272" mass="31216">MAFSVAHPLRSPLLSRRPVRHSWVRRAAWRASADATPVLYSVPVSNFSARCRYIVYDNDLPIKIESPGAQMKTDEYAKRVHKFGKIPALVWPDGRCGSLWESQIITEYLVDKHGLQDKYLPQGSAEKLARMRLYARVHDLYLTQTQPVLYRQTATEQEREHGLQQLEQRLDILEEMLAEDDTGSLAVERDRITLADICLLPTLAMYDAIMPVWHGRSVFGKRPRLHALYREMQQRSPTAVRIVDEVRGAVRAWEDGGRFENIGLRRQAPSPA</sequence>
<dbReference type="PROSITE" id="PS50404">
    <property type="entry name" value="GST_NTER"/>
    <property type="match status" value="1"/>
</dbReference>
<dbReference type="Pfam" id="PF16865">
    <property type="entry name" value="GST_C_5"/>
    <property type="match status" value="1"/>
</dbReference>
<keyword evidence="1" id="KW-0175">Coiled coil</keyword>
<name>A0AAV9J0S5_CYACA</name>
<accession>A0AAV9J0S5</accession>
<reference evidence="4 5" key="1">
    <citation type="submission" date="2022-07" db="EMBL/GenBank/DDBJ databases">
        <title>Genome-wide signatures of adaptation to extreme environments.</title>
        <authorList>
            <person name="Cho C.H."/>
            <person name="Yoon H.S."/>
        </authorList>
    </citation>
    <scope>NUCLEOTIDE SEQUENCE [LARGE SCALE GENOMIC DNA]</scope>
    <source>
        <strain evidence="4 5">DBV 063 E5</strain>
    </source>
</reference>
<proteinExistence type="predicted"/>
<dbReference type="InterPro" id="IPR050983">
    <property type="entry name" value="GST_Omega/HSP26"/>
</dbReference>
<gene>
    <name evidence="4" type="ORF">CDCA_CDCA15G4031</name>
</gene>
<dbReference type="Proteomes" id="UP001301350">
    <property type="component" value="Unassembled WGS sequence"/>
</dbReference>